<feature type="transmembrane region" description="Helical" evidence="7">
    <location>
        <begin position="94"/>
        <end position="115"/>
    </location>
</feature>
<evidence type="ECO:0000259" key="8">
    <source>
        <dbReference type="Pfam" id="PF20684"/>
    </source>
</evidence>
<feature type="domain" description="Rhodopsin" evidence="8">
    <location>
        <begin position="25"/>
        <end position="278"/>
    </location>
</feature>
<keyword evidence="2 7" id="KW-0812">Transmembrane</keyword>
<feature type="region of interest" description="Disordered" evidence="6">
    <location>
        <begin position="321"/>
        <end position="342"/>
    </location>
</feature>
<dbReference type="Pfam" id="PF20684">
    <property type="entry name" value="Fung_rhodopsin"/>
    <property type="match status" value="1"/>
</dbReference>
<dbReference type="PANTHER" id="PTHR33048:SF134">
    <property type="entry name" value="INTEGRAL MEMBRANE PROTEIN"/>
    <property type="match status" value="1"/>
</dbReference>
<dbReference type="AlphaFoldDB" id="A0A8H4RAP4"/>
<feature type="transmembrane region" description="Helical" evidence="7">
    <location>
        <begin position="41"/>
        <end position="63"/>
    </location>
</feature>
<dbReference type="InterPro" id="IPR052337">
    <property type="entry name" value="SAT4-like"/>
</dbReference>
<protein>
    <recommendedName>
        <fullName evidence="8">Rhodopsin domain-containing protein</fullName>
    </recommendedName>
</protein>
<evidence type="ECO:0000313" key="10">
    <source>
        <dbReference type="Proteomes" id="UP000566819"/>
    </source>
</evidence>
<evidence type="ECO:0000256" key="2">
    <source>
        <dbReference type="ARBA" id="ARBA00022692"/>
    </source>
</evidence>
<keyword evidence="4 7" id="KW-0472">Membrane</keyword>
<dbReference type="OrthoDB" id="5393606at2759"/>
<dbReference type="PANTHER" id="PTHR33048">
    <property type="entry name" value="PTH11-LIKE INTEGRAL MEMBRANE PROTEIN (AFU_ORTHOLOGUE AFUA_5G11245)"/>
    <property type="match status" value="1"/>
</dbReference>
<dbReference type="GO" id="GO:0016020">
    <property type="term" value="C:membrane"/>
    <property type="evidence" value="ECO:0007669"/>
    <property type="project" value="UniProtKB-SubCell"/>
</dbReference>
<gene>
    <name evidence="9" type="ORF">G7Y89_g12115</name>
</gene>
<evidence type="ECO:0000256" key="7">
    <source>
        <dbReference type="SAM" id="Phobius"/>
    </source>
</evidence>
<comment type="caution">
    <text evidence="9">The sequence shown here is derived from an EMBL/GenBank/DDBJ whole genome shotgun (WGS) entry which is preliminary data.</text>
</comment>
<keyword evidence="10" id="KW-1185">Reference proteome</keyword>
<organism evidence="9 10">
    <name type="scientific">Cudoniella acicularis</name>
    <dbReference type="NCBI Taxonomy" id="354080"/>
    <lineage>
        <taxon>Eukaryota</taxon>
        <taxon>Fungi</taxon>
        <taxon>Dikarya</taxon>
        <taxon>Ascomycota</taxon>
        <taxon>Pezizomycotina</taxon>
        <taxon>Leotiomycetes</taxon>
        <taxon>Helotiales</taxon>
        <taxon>Tricladiaceae</taxon>
        <taxon>Cudoniella</taxon>
    </lineage>
</organism>
<evidence type="ECO:0000256" key="6">
    <source>
        <dbReference type="SAM" id="MobiDB-lite"/>
    </source>
</evidence>
<dbReference type="Proteomes" id="UP000566819">
    <property type="component" value="Unassembled WGS sequence"/>
</dbReference>
<name>A0A8H4RAP4_9HELO</name>
<evidence type="ECO:0000256" key="3">
    <source>
        <dbReference type="ARBA" id="ARBA00022989"/>
    </source>
</evidence>
<comment type="subcellular location">
    <subcellularLocation>
        <location evidence="1">Membrane</location>
        <topology evidence="1">Multi-pass membrane protein</topology>
    </subcellularLocation>
</comment>
<feature type="transmembrane region" description="Helical" evidence="7">
    <location>
        <begin position="208"/>
        <end position="232"/>
    </location>
</feature>
<keyword evidence="3 7" id="KW-1133">Transmembrane helix</keyword>
<evidence type="ECO:0000313" key="9">
    <source>
        <dbReference type="EMBL" id="KAF4626048.1"/>
    </source>
</evidence>
<proteinExistence type="inferred from homology"/>
<feature type="transmembrane region" description="Helical" evidence="7">
    <location>
        <begin position="6"/>
        <end position="29"/>
    </location>
</feature>
<evidence type="ECO:0000256" key="4">
    <source>
        <dbReference type="ARBA" id="ARBA00023136"/>
    </source>
</evidence>
<dbReference type="EMBL" id="JAAMPI010001238">
    <property type="protein sequence ID" value="KAF4626048.1"/>
    <property type="molecule type" value="Genomic_DNA"/>
</dbReference>
<comment type="similarity">
    <text evidence="5">Belongs to the SAT4 family.</text>
</comment>
<evidence type="ECO:0000256" key="5">
    <source>
        <dbReference type="ARBA" id="ARBA00038359"/>
    </source>
</evidence>
<evidence type="ECO:0000256" key="1">
    <source>
        <dbReference type="ARBA" id="ARBA00004141"/>
    </source>
</evidence>
<dbReference type="InterPro" id="IPR049326">
    <property type="entry name" value="Rhodopsin_dom_fungi"/>
</dbReference>
<feature type="transmembrane region" description="Helical" evidence="7">
    <location>
        <begin position="127"/>
        <end position="148"/>
    </location>
</feature>
<sequence length="342" mass="37059">MSPNQAGVYTAAAILICGSTLAVGLRFRARKIKQASLMSDDYLAAFSTLFVWALAIILIIGAARGTLGTHTQQNPKTGAVIVTWHEIDTSKLAGISQLLAVIALGALKLSVVMLYRRIFIGPTFRKVSLIVGITIVAWTVSFFFATLFECGRDFHLLWQSLATFKQDCGSYKTIQLAHATSDVATDLIVLTLPLPVIWKLNMSESRKLALSFIFLLGFLSTAAGTARLAIVAEDIYETTTGSRDVRGVETNAMVWSYVEVGVGVIAACLPTLKPILHRRTPESIVNSVRSKISLHSLGSASRRRGLESGLVAPKTDLDNNDFEMLAPKRSDKDANSTVTVAE</sequence>
<reference evidence="9 10" key="1">
    <citation type="submission" date="2020-03" db="EMBL/GenBank/DDBJ databases">
        <title>Draft Genome Sequence of Cudoniella acicularis.</title>
        <authorList>
            <person name="Buettner E."/>
            <person name="Kellner H."/>
        </authorList>
    </citation>
    <scope>NUCLEOTIDE SEQUENCE [LARGE SCALE GENOMIC DNA]</scope>
    <source>
        <strain evidence="9 10">DSM 108380</strain>
    </source>
</reference>
<accession>A0A8H4RAP4</accession>